<dbReference type="InterPro" id="IPR013273">
    <property type="entry name" value="ADAMTS/ADAMTS-like"/>
</dbReference>
<dbReference type="PANTHER" id="PTHR13723:SF41">
    <property type="entry name" value="A DISINTEGRIN AND METALLOPROTEINASE WITH THROMBOSPONDIN MOTIFS 8"/>
    <property type="match status" value="1"/>
</dbReference>
<dbReference type="Gene3D" id="2.60.120.830">
    <property type="match status" value="1"/>
</dbReference>
<reference evidence="20 21" key="1">
    <citation type="journal article" date="2019" name="Genome Biol. Evol.">
        <title>Whole-Genome Sequencing of the Giant Devil Catfish, Bagarius yarrelli.</title>
        <authorList>
            <person name="Jiang W."/>
            <person name="Lv Y."/>
            <person name="Cheng L."/>
            <person name="Yang K."/>
            <person name="Chao B."/>
            <person name="Wang X."/>
            <person name="Li Y."/>
            <person name="Pan X."/>
            <person name="You X."/>
            <person name="Zhang Y."/>
            <person name="Yang J."/>
            <person name="Li J."/>
            <person name="Zhang X."/>
            <person name="Liu S."/>
            <person name="Sun C."/>
            <person name="Yang J."/>
            <person name="Shi Q."/>
        </authorList>
    </citation>
    <scope>NUCLEOTIDE SEQUENCE [LARGE SCALE GENOMIC DNA]</scope>
    <source>
        <strain evidence="20">JWS20170419001</strain>
        <tissue evidence="20">Muscle</tissue>
    </source>
</reference>
<dbReference type="SMART" id="SM00209">
    <property type="entry name" value="TSP1"/>
    <property type="match status" value="3"/>
</dbReference>
<evidence type="ECO:0000256" key="2">
    <source>
        <dbReference type="ARBA" id="ARBA00022525"/>
    </source>
</evidence>
<feature type="disulfide bond" evidence="16">
    <location>
        <begin position="435"/>
        <end position="463"/>
    </location>
</feature>
<keyword evidence="4" id="KW-0645">Protease</keyword>
<dbReference type="OrthoDB" id="412680at2759"/>
<feature type="disulfide bond" evidence="16">
    <location>
        <begin position="317"/>
        <end position="322"/>
    </location>
</feature>
<dbReference type="SUPFAM" id="SSF82895">
    <property type="entry name" value="TSP-1 type 1 repeat"/>
    <property type="match status" value="3"/>
</dbReference>
<dbReference type="GO" id="GO:0030198">
    <property type="term" value="P:extracellular matrix organization"/>
    <property type="evidence" value="ECO:0007669"/>
    <property type="project" value="InterPro"/>
</dbReference>
<dbReference type="PROSITE" id="PS50092">
    <property type="entry name" value="TSP1"/>
    <property type="match status" value="3"/>
</dbReference>
<keyword evidence="13" id="KW-0325">Glycoprotein</keyword>
<evidence type="ECO:0000259" key="19">
    <source>
        <dbReference type="PROSITE" id="PS50215"/>
    </source>
</evidence>
<dbReference type="PRINTS" id="PR01861">
    <property type="entry name" value="ADAMTS8"/>
</dbReference>
<feature type="disulfide bond" evidence="16">
    <location>
        <begin position="424"/>
        <end position="449"/>
    </location>
</feature>
<dbReference type="InterPro" id="IPR010294">
    <property type="entry name" value="ADAMTS_spacer1"/>
</dbReference>
<evidence type="ECO:0000313" key="21">
    <source>
        <dbReference type="Proteomes" id="UP000319801"/>
    </source>
</evidence>
<feature type="disulfide bond" evidence="16">
    <location>
        <begin position="516"/>
        <end position="553"/>
    </location>
</feature>
<evidence type="ECO:0000256" key="6">
    <source>
        <dbReference type="ARBA" id="ARBA00022723"/>
    </source>
</evidence>
<feature type="disulfide bond" evidence="16">
    <location>
        <begin position="531"/>
        <end position="543"/>
    </location>
</feature>
<feature type="disulfide bond" evidence="16">
    <location>
        <begin position="520"/>
        <end position="558"/>
    </location>
</feature>
<keyword evidence="5" id="KW-0165">Cleavage on pair of basic residues</keyword>
<proteinExistence type="predicted"/>
<comment type="cofactor">
    <cofactor evidence="15">
        <name>Zn(2+)</name>
        <dbReference type="ChEBI" id="CHEBI:29105"/>
    </cofactor>
    <text evidence="15">Binds 1 zinc ion per subunit.</text>
</comment>
<sequence length="923" mass="102815">MIFPAHFILATVLFAGLMECKRVDLDETETIPVKVSLGALWRHKNLHVFQINAFGQVFMLYLKPDDSFMAPTLQVQRVKAKHLPTVVNGSRYERPEDIQSVRSESEQELRSCFHTGEVNSDQDSLVSVSLCRGIRGTFVTRGQEYFIEPAGSRRGDATVTFSQPHQVKKRVFSGQTGVDDKKEDSYIKHDIDKNEENKPNKQNRERRFVSAARYIETLVVADASMTRFYGDEIKHYLLTVMGMAAQLFGHPSIKNAVSLVVVKMLVVEDEDVGPNVSRNGGMTLRNFCTWQQLFNPANPRHPEHYDTAILFTREDICGHQHCDTLGVADVGTMCDPKRSCSVIEDNGLQAAFTVSHELGHVLSMPHDDSKTCEKFLDKMNGNHLMAPYFVHLNKTSPWSPCSALYITEFFDNGHGHMFGLDRQCQQAFGEKFLQCPNAPEDQACIQLWCRNYSAPGEEGELQCTTRNGSLPWANGTPCGEDQICHGGVCLSSILAKKKDEEAVNGGWGVWGAWGPCSRTCGGGVEFSHRECTDPVPRYGGSYCMGQRVKYQSCNIQSCPENHGMSFREEQCEKYNSDGNLNLHGKIKQWIPKYAGVSPRDRCKLFCRAKHSNEFKVFEAKVVDGTTCGPDTTSICVQGQCIKAGCDHVIGSSLRLDKCGVCGGDGTSCRKISGTLNKATFGYNDIITIPAGATNIDVKQRSHHGIKHDGNYLAVKAEDETYILNGNFSVCTAEQDIPVRGAILRYSGSSTTLERLLSFQVLQQTITIQLLSTAGDTLPPRVKYTFYLPRDIPFSKPDTEKSLFLHVNLSFGEAEWVLGEWSECSKSCGSGWSRRSVECQDRTGAVSFLCNIELRPTDIRPCGDLPCPVWQMGQWSACSRTCGTGERQRSMLCIDYTGKTVAPEKCNPDKRPEAVSTECFYQDC</sequence>
<keyword evidence="12 16" id="KW-1015">Disulfide bond</keyword>
<feature type="disulfide bond" evidence="16">
    <location>
        <begin position="288"/>
        <end position="340"/>
    </location>
</feature>
<evidence type="ECO:0000256" key="5">
    <source>
        <dbReference type="ARBA" id="ARBA00022685"/>
    </source>
</evidence>
<keyword evidence="9" id="KW-0378">Hydrolase</keyword>
<evidence type="ECO:0000256" key="15">
    <source>
        <dbReference type="PIRSR" id="PIRSR613273-2"/>
    </source>
</evidence>
<comment type="caution">
    <text evidence="20">The sequence shown here is derived from an EMBL/GenBank/DDBJ whole genome shotgun (WGS) entry which is preliminary data.</text>
</comment>
<dbReference type="Pfam" id="PF00090">
    <property type="entry name" value="TSP_1"/>
    <property type="match status" value="1"/>
</dbReference>
<dbReference type="PANTHER" id="PTHR13723">
    <property type="entry name" value="ADAMTS A DISINTEGRIN AND METALLOPROTEASE WITH THROMBOSPONDIN MOTIFS PROTEASE"/>
    <property type="match status" value="1"/>
</dbReference>
<dbReference type="InterPro" id="IPR036383">
    <property type="entry name" value="TSP1_rpt_sf"/>
</dbReference>
<evidence type="ECO:0000256" key="10">
    <source>
        <dbReference type="ARBA" id="ARBA00022833"/>
    </source>
</evidence>
<evidence type="ECO:0000256" key="13">
    <source>
        <dbReference type="ARBA" id="ARBA00023180"/>
    </source>
</evidence>
<dbReference type="CDD" id="cd04273">
    <property type="entry name" value="ZnMc_ADAMTS_like"/>
    <property type="match status" value="1"/>
</dbReference>
<evidence type="ECO:0000256" key="8">
    <source>
        <dbReference type="ARBA" id="ARBA00022737"/>
    </source>
</evidence>
<keyword evidence="2" id="KW-0964">Secreted</keyword>
<dbReference type="Pfam" id="PF19236">
    <property type="entry name" value="ADAMTS_CR_3"/>
    <property type="match status" value="1"/>
</dbReference>
<dbReference type="InterPro" id="IPR013277">
    <property type="entry name" value="Pept_M12B_ADAM-TS8"/>
</dbReference>
<keyword evidence="3" id="KW-0272">Extracellular matrix</keyword>
<feature type="active site" evidence="14 17">
    <location>
        <position position="357"/>
    </location>
</feature>
<keyword evidence="8" id="KW-0677">Repeat</keyword>
<dbReference type="Gene3D" id="3.40.390.10">
    <property type="entry name" value="Collagenase (Catalytic Domain)"/>
    <property type="match status" value="1"/>
</dbReference>
<feature type="binding site" evidence="15 17">
    <location>
        <position position="360"/>
    </location>
    <ligand>
        <name>Zn(2+)</name>
        <dbReference type="ChEBI" id="CHEBI:29105"/>
        <note>catalytic</note>
    </ligand>
</feature>
<dbReference type="GO" id="GO:0006508">
    <property type="term" value="P:proteolysis"/>
    <property type="evidence" value="ECO:0007669"/>
    <property type="project" value="UniProtKB-KW"/>
</dbReference>
<feature type="binding site" evidence="15">
    <location>
        <position position="216"/>
    </location>
    <ligand>
        <name>Ca(2+)</name>
        <dbReference type="ChEBI" id="CHEBI:29108"/>
        <label>2</label>
    </ligand>
</feature>
<dbReference type="EMBL" id="VCAZ01000151">
    <property type="protein sequence ID" value="TSY98100.1"/>
    <property type="molecule type" value="Genomic_DNA"/>
</dbReference>
<feature type="domain" description="Peptidase M12B" evidence="19">
    <location>
        <begin position="213"/>
        <end position="412"/>
    </location>
</feature>
<dbReference type="Pfam" id="PF01421">
    <property type="entry name" value="Reprolysin"/>
    <property type="match status" value="1"/>
</dbReference>
<evidence type="ECO:0000256" key="14">
    <source>
        <dbReference type="PIRSR" id="PIRSR613273-1"/>
    </source>
</evidence>
<evidence type="ECO:0000256" key="7">
    <source>
        <dbReference type="ARBA" id="ARBA00022729"/>
    </source>
</evidence>
<dbReference type="FunFam" id="2.60.120.830:FF:000001">
    <property type="entry name" value="A disintegrin and metalloproteinase with thrombospondin motifs 1"/>
    <property type="match status" value="1"/>
</dbReference>
<name>A0A556V822_BAGYA</name>
<keyword evidence="21" id="KW-1185">Reference proteome</keyword>
<dbReference type="AlphaFoldDB" id="A0A556V822"/>
<keyword evidence="11" id="KW-0482">Metalloprotease</keyword>
<dbReference type="Proteomes" id="UP000319801">
    <property type="component" value="Unassembled WGS sequence"/>
</dbReference>
<feature type="disulfide bond" evidence="16">
    <location>
        <begin position="444"/>
        <end position="484"/>
    </location>
</feature>
<dbReference type="FunFam" id="2.20.100.10:FF:000006">
    <property type="entry name" value="A disintegrin and metalloproteinase with thrombospondin motifs 1"/>
    <property type="match status" value="1"/>
</dbReference>
<dbReference type="InterPro" id="IPR001590">
    <property type="entry name" value="Peptidase_M12B"/>
</dbReference>
<dbReference type="SUPFAM" id="SSF55486">
    <property type="entry name" value="Metalloproteases ('zincins'), catalytic domain"/>
    <property type="match status" value="1"/>
</dbReference>
<comment type="caution">
    <text evidence="17">Lacks conserved residue(s) required for the propagation of feature annotation.</text>
</comment>
<dbReference type="Pfam" id="PF19030">
    <property type="entry name" value="TSP1_ADAMTS"/>
    <property type="match status" value="2"/>
</dbReference>
<dbReference type="GO" id="GO:0004222">
    <property type="term" value="F:metalloendopeptidase activity"/>
    <property type="evidence" value="ECO:0007669"/>
    <property type="project" value="InterPro"/>
</dbReference>
<feature type="binding site" evidence="15">
    <location>
        <position position="306"/>
    </location>
    <ligand>
        <name>Ca(2+)</name>
        <dbReference type="ChEBI" id="CHEBI:29108"/>
        <label>1</label>
    </ligand>
</feature>
<keyword evidence="20" id="KW-0401">Integrin</keyword>
<evidence type="ECO:0000256" key="11">
    <source>
        <dbReference type="ARBA" id="ARBA00023049"/>
    </source>
</evidence>
<dbReference type="InterPro" id="IPR050439">
    <property type="entry name" value="ADAMTS_ADAMTS-like"/>
</dbReference>
<dbReference type="InterPro" id="IPR000884">
    <property type="entry name" value="TSP1_rpt"/>
</dbReference>
<dbReference type="InterPro" id="IPR024079">
    <property type="entry name" value="MetalloPept_cat_dom_sf"/>
</dbReference>
<evidence type="ECO:0000256" key="12">
    <source>
        <dbReference type="ARBA" id="ARBA00023157"/>
    </source>
</evidence>
<evidence type="ECO:0000313" key="20">
    <source>
        <dbReference type="EMBL" id="TSY98100.1"/>
    </source>
</evidence>
<protein>
    <submittedName>
        <fullName evidence="20">A disintegrin and metalloproteinase with thrombospondin motifs 8</fullName>
    </submittedName>
</protein>
<dbReference type="Gene3D" id="3.40.1620.60">
    <property type="match status" value="2"/>
</dbReference>
<feature type="chain" id="PRO_5022165079" evidence="18">
    <location>
        <begin position="21"/>
        <end position="923"/>
    </location>
</feature>
<keyword evidence="7 18" id="KW-0732">Signal</keyword>
<accession>A0A556V822</accession>
<keyword evidence="10 15" id="KW-0862">Zinc</keyword>
<feature type="disulfide bond" evidence="16">
    <location>
        <begin position="372"/>
        <end position="401"/>
    </location>
</feature>
<dbReference type="Pfam" id="PF05986">
    <property type="entry name" value="ADAMTS_spacer1"/>
    <property type="match status" value="1"/>
</dbReference>
<evidence type="ECO:0000256" key="1">
    <source>
        <dbReference type="ARBA" id="ARBA00004498"/>
    </source>
</evidence>
<feature type="binding site" evidence="15 17">
    <location>
        <position position="366"/>
    </location>
    <ligand>
        <name>Zn(2+)</name>
        <dbReference type="ChEBI" id="CHEBI:29105"/>
        <note>catalytic</note>
    </ligand>
</feature>
<dbReference type="Gene3D" id="2.20.100.10">
    <property type="entry name" value="Thrombospondin type-1 (TSP1) repeat"/>
    <property type="match status" value="3"/>
</dbReference>
<keyword evidence="15" id="KW-0106">Calcium</keyword>
<dbReference type="FunFam" id="3.40.390.10:FF:000001">
    <property type="entry name" value="A disintegrin and metalloproteinase with thrombospondin motifs 1"/>
    <property type="match status" value="1"/>
</dbReference>
<keyword evidence="6 15" id="KW-0479">Metal-binding</keyword>
<dbReference type="InterPro" id="IPR045371">
    <property type="entry name" value="ADAMTS_CR_3"/>
</dbReference>
<dbReference type="GO" id="GO:0007229">
    <property type="term" value="P:integrin-mediated signaling pathway"/>
    <property type="evidence" value="ECO:0007669"/>
    <property type="project" value="UniProtKB-KW"/>
</dbReference>
<dbReference type="GO" id="GO:0008270">
    <property type="term" value="F:zinc ion binding"/>
    <property type="evidence" value="ECO:0007669"/>
    <property type="project" value="InterPro"/>
</dbReference>
<dbReference type="PROSITE" id="PS50215">
    <property type="entry name" value="ADAM_MEPRO"/>
    <property type="match status" value="1"/>
</dbReference>
<evidence type="ECO:0000256" key="4">
    <source>
        <dbReference type="ARBA" id="ARBA00022670"/>
    </source>
</evidence>
<comment type="subcellular location">
    <subcellularLocation>
        <location evidence="1">Secreted</location>
        <location evidence="1">Extracellular space</location>
        <location evidence="1">Extracellular matrix</location>
    </subcellularLocation>
</comment>
<feature type="signal peptide" evidence="18">
    <location>
        <begin position="1"/>
        <end position="20"/>
    </location>
</feature>
<evidence type="ECO:0000256" key="17">
    <source>
        <dbReference type="PROSITE-ProRule" id="PRU00276"/>
    </source>
</evidence>
<feature type="binding site" evidence="15">
    <location>
        <position position="216"/>
    </location>
    <ligand>
        <name>Ca(2+)</name>
        <dbReference type="ChEBI" id="CHEBI:29108"/>
        <label>1</label>
    </ligand>
</feature>
<evidence type="ECO:0000256" key="3">
    <source>
        <dbReference type="ARBA" id="ARBA00022530"/>
    </source>
</evidence>
<gene>
    <name evidence="20" type="ORF">Baya_14186</name>
</gene>
<evidence type="ECO:0000256" key="16">
    <source>
        <dbReference type="PIRSR" id="PIRSR613273-3"/>
    </source>
</evidence>
<dbReference type="PRINTS" id="PR01857">
    <property type="entry name" value="ADAMTSFAMILY"/>
</dbReference>
<dbReference type="FunFam" id="2.20.100.10:FF:000005">
    <property type="entry name" value="ADAM metallopeptidase with thrombospondin type 1 motif 9"/>
    <property type="match status" value="1"/>
</dbReference>
<organism evidence="20 21">
    <name type="scientific">Bagarius yarrelli</name>
    <name type="common">Goonch</name>
    <name type="synonym">Bagrus yarrelli</name>
    <dbReference type="NCBI Taxonomy" id="175774"/>
    <lineage>
        <taxon>Eukaryota</taxon>
        <taxon>Metazoa</taxon>
        <taxon>Chordata</taxon>
        <taxon>Craniata</taxon>
        <taxon>Vertebrata</taxon>
        <taxon>Euteleostomi</taxon>
        <taxon>Actinopterygii</taxon>
        <taxon>Neopterygii</taxon>
        <taxon>Teleostei</taxon>
        <taxon>Ostariophysi</taxon>
        <taxon>Siluriformes</taxon>
        <taxon>Sisoridae</taxon>
        <taxon>Sisorinae</taxon>
        <taxon>Bagarius</taxon>
    </lineage>
</organism>
<evidence type="ECO:0000256" key="9">
    <source>
        <dbReference type="ARBA" id="ARBA00022801"/>
    </source>
</evidence>
<feature type="disulfide bond" evidence="16">
    <location>
        <begin position="478"/>
        <end position="489"/>
    </location>
</feature>
<evidence type="ECO:0000256" key="18">
    <source>
        <dbReference type="SAM" id="SignalP"/>
    </source>
</evidence>
<dbReference type="GO" id="GO:0031012">
    <property type="term" value="C:extracellular matrix"/>
    <property type="evidence" value="ECO:0007669"/>
    <property type="project" value="TreeGrafter"/>
</dbReference>
<feature type="binding site" evidence="15 17">
    <location>
        <position position="356"/>
    </location>
    <ligand>
        <name>Zn(2+)</name>
        <dbReference type="ChEBI" id="CHEBI:29105"/>
        <note>catalytic</note>
    </ligand>
</feature>